<feature type="transmembrane region" description="Helical" evidence="1">
    <location>
        <begin position="191"/>
        <end position="215"/>
    </location>
</feature>
<feature type="transmembrane region" description="Helical" evidence="1">
    <location>
        <begin position="116"/>
        <end position="134"/>
    </location>
</feature>
<dbReference type="STRING" id="1686286.GCA_900092335_00550"/>
<sequence>MLVPDVARGLALLGIALANAPTAWFLDDDTTERADYFGGAVSSADDAAVLFTAVTSHVRGLPMFSTLLGFGVGLIVMSLWRRGFPVGRTRAVVVRRYAFLALFGALHGIVLFHGDIMFFYGVAGIVLGLIFTWTDKVLMRVALGMLCFWTLMGVSMSIGAFFEPEALAFGGGAYTPADTYPAMLLNNLSYFAFQALSTPFFLIQLFPVMIIGFVWARRGTLSDVAAHRRELLIWAGVGVVIAVGIGLPWGLSALGIVPADMEPFFMFLNNALGVFTGPGILAALALLIDGVQRRVWDGAAAPAWLSIPAALGKRSMSGYLVQSLLFFIVASPFLFGLDLDAFGMSIIAFFIWAATLVGAAVLEALDKQGPFEHLHRRLSYGPTGRAELSAPGRA</sequence>
<evidence type="ECO:0000259" key="2">
    <source>
        <dbReference type="Pfam" id="PF04235"/>
    </source>
</evidence>
<proteinExistence type="predicted"/>
<reference evidence="3 4" key="1">
    <citation type="submission" date="2019-06" db="EMBL/GenBank/DDBJ databases">
        <title>Draft genome of C. phoceense Strain 272.</title>
        <authorList>
            <person name="Pacheco L.G.C."/>
            <person name="Barberis C.M."/>
            <person name="Almuzara M.N."/>
            <person name="Traglia G.M."/>
            <person name="Santos C.S."/>
            <person name="Rocha D.J.P.G."/>
            <person name="Aguiar E.R.G.R."/>
            <person name="Vay C.A."/>
        </authorList>
    </citation>
    <scope>NUCLEOTIDE SEQUENCE [LARGE SCALE GENOMIC DNA]</scope>
    <source>
        <strain evidence="3 4">272</strain>
    </source>
</reference>
<feature type="transmembrane region" description="Helical" evidence="1">
    <location>
        <begin position="264"/>
        <end position="288"/>
    </location>
</feature>
<dbReference type="EMBL" id="VHIR01000002">
    <property type="protein sequence ID" value="TQE44503.1"/>
    <property type="molecule type" value="Genomic_DNA"/>
</dbReference>
<feature type="transmembrane region" description="Helical" evidence="1">
    <location>
        <begin position="141"/>
        <end position="162"/>
    </location>
</feature>
<protein>
    <submittedName>
        <fullName evidence="3">DUF418 domain-containing protein</fullName>
    </submittedName>
</protein>
<gene>
    <name evidence="3" type="ORF">EJK80_01575</name>
</gene>
<evidence type="ECO:0000313" key="3">
    <source>
        <dbReference type="EMBL" id="TQE44503.1"/>
    </source>
</evidence>
<feature type="transmembrane region" description="Helical" evidence="1">
    <location>
        <begin position="316"/>
        <end position="335"/>
    </location>
</feature>
<feature type="transmembrane region" description="Helical" evidence="1">
    <location>
        <begin position="231"/>
        <end position="252"/>
    </location>
</feature>
<keyword evidence="1" id="KW-1133">Transmembrane helix</keyword>
<accession>A0A540R9T2</accession>
<evidence type="ECO:0000313" key="4">
    <source>
        <dbReference type="Proteomes" id="UP000318080"/>
    </source>
</evidence>
<dbReference type="PANTHER" id="PTHR30590">
    <property type="entry name" value="INNER MEMBRANE PROTEIN"/>
    <property type="match status" value="1"/>
</dbReference>
<dbReference type="InterPro" id="IPR052529">
    <property type="entry name" value="Bact_Transport_Assoc"/>
</dbReference>
<evidence type="ECO:0000256" key="1">
    <source>
        <dbReference type="SAM" id="Phobius"/>
    </source>
</evidence>
<feature type="transmembrane region" description="Helical" evidence="1">
    <location>
        <begin position="92"/>
        <end position="110"/>
    </location>
</feature>
<feature type="domain" description="DUF418" evidence="2">
    <location>
        <begin position="216"/>
        <end position="381"/>
    </location>
</feature>
<feature type="transmembrane region" description="Helical" evidence="1">
    <location>
        <begin position="341"/>
        <end position="362"/>
    </location>
</feature>
<dbReference type="InterPro" id="IPR007349">
    <property type="entry name" value="DUF418"/>
</dbReference>
<dbReference type="PANTHER" id="PTHR30590:SF2">
    <property type="entry name" value="INNER MEMBRANE PROTEIN"/>
    <property type="match status" value="1"/>
</dbReference>
<name>A0A540R9T2_9CORY</name>
<organism evidence="3 4">
    <name type="scientific">Corynebacterium phoceense</name>
    <dbReference type="NCBI Taxonomy" id="1686286"/>
    <lineage>
        <taxon>Bacteria</taxon>
        <taxon>Bacillati</taxon>
        <taxon>Actinomycetota</taxon>
        <taxon>Actinomycetes</taxon>
        <taxon>Mycobacteriales</taxon>
        <taxon>Corynebacteriaceae</taxon>
        <taxon>Corynebacterium</taxon>
    </lineage>
</organism>
<comment type="caution">
    <text evidence="3">The sequence shown here is derived from an EMBL/GenBank/DDBJ whole genome shotgun (WGS) entry which is preliminary data.</text>
</comment>
<dbReference type="Pfam" id="PF04235">
    <property type="entry name" value="DUF418"/>
    <property type="match status" value="1"/>
</dbReference>
<keyword evidence="1" id="KW-0472">Membrane</keyword>
<keyword evidence="4" id="KW-1185">Reference proteome</keyword>
<dbReference type="AlphaFoldDB" id="A0A540R9T2"/>
<feature type="transmembrane region" description="Helical" evidence="1">
    <location>
        <begin position="60"/>
        <end position="80"/>
    </location>
</feature>
<dbReference type="Proteomes" id="UP000318080">
    <property type="component" value="Unassembled WGS sequence"/>
</dbReference>
<keyword evidence="1" id="KW-0812">Transmembrane</keyword>